<organism evidence="1">
    <name type="scientific">Anguilla anguilla</name>
    <name type="common">European freshwater eel</name>
    <name type="synonym">Muraena anguilla</name>
    <dbReference type="NCBI Taxonomy" id="7936"/>
    <lineage>
        <taxon>Eukaryota</taxon>
        <taxon>Metazoa</taxon>
        <taxon>Chordata</taxon>
        <taxon>Craniata</taxon>
        <taxon>Vertebrata</taxon>
        <taxon>Euteleostomi</taxon>
        <taxon>Actinopterygii</taxon>
        <taxon>Neopterygii</taxon>
        <taxon>Teleostei</taxon>
        <taxon>Anguilliformes</taxon>
        <taxon>Anguillidae</taxon>
        <taxon>Anguilla</taxon>
    </lineage>
</organism>
<dbReference type="EMBL" id="GBXM01049373">
    <property type="protein sequence ID" value="JAH59204.1"/>
    <property type="molecule type" value="Transcribed_RNA"/>
</dbReference>
<dbReference type="AlphaFoldDB" id="A0A0E9U649"/>
<reference evidence="1" key="1">
    <citation type="submission" date="2014-11" db="EMBL/GenBank/DDBJ databases">
        <authorList>
            <person name="Amaro Gonzalez C."/>
        </authorList>
    </citation>
    <scope>NUCLEOTIDE SEQUENCE</scope>
</reference>
<evidence type="ECO:0000313" key="1">
    <source>
        <dbReference type="EMBL" id="JAH60443.1"/>
    </source>
</evidence>
<reference evidence="1" key="2">
    <citation type="journal article" date="2015" name="Fish Shellfish Immunol.">
        <title>Early steps in the European eel (Anguilla anguilla)-Vibrio vulnificus interaction in the gills: Role of the RtxA13 toxin.</title>
        <authorList>
            <person name="Callol A."/>
            <person name="Pajuelo D."/>
            <person name="Ebbesson L."/>
            <person name="Teles M."/>
            <person name="MacKenzie S."/>
            <person name="Amaro C."/>
        </authorList>
    </citation>
    <scope>NUCLEOTIDE SEQUENCE</scope>
</reference>
<proteinExistence type="predicted"/>
<name>A0A0E9U649_ANGAN</name>
<dbReference type="EMBL" id="GBXM01048134">
    <property type="protein sequence ID" value="JAH60443.1"/>
    <property type="molecule type" value="Transcribed_RNA"/>
</dbReference>
<protein>
    <submittedName>
        <fullName evidence="1">Uncharacterized protein</fullName>
    </submittedName>
</protein>
<accession>A0A0E9U649</accession>
<sequence>MFVYLISGLRGCALSPCGNHGVSQNC</sequence>